<feature type="non-terminal residue" evidence="3">
    <location>
        <position position="1"/>
    </location>
</feature>
<dbReference type="OrthoDB" id="5340910at2759"/>
<evidence type="ECO:0000313" key="3">
    <source>
        <dbReference type="EMBL" id="KAG5458556.1"/>
    </source>
</evidence>
<keyword evidence="4" id="KW-1185">Reference proteome</keyword>
<feature type="transmembrane region" description="Helical" evidence="2">
    <location>
        <begin position="20"/>
        <end position="40"/>
    </location>
</feature>
<name>A0A8H8DHM7_9FUNG</name>
<keyword evidence="2" id="KW-0812">Transmembrane</keyword>
<keyword evidence="2" id="KW-1133">Transmembrane helix</keyword>
<evidence type="ECO:0000256" key="1">
    <source>
        <dbReference type="SAM" id="MobiDB-lite"/>
    </source>
</evidence>
<proteinExistence type="predicted"/>
<evidence type="ECO:0008006" key="5">
    <source>
        <dbReference type="Google" id="ProtNLM"/>
    </source>
</evidence>
<gene>
    <name evidence="3" type="ORF">BJ554DRAFT_1197</name>
</gene>
<dbReference type="Proteomes" id="UP000673691">
    <property type="component" value="Unassembled WGS sequence"/>
</dbReference>
<evidence type="ECO:0000256" key="2">
    <source>
        <dbReference type="SAM" id="Phobius"/>
    </source>
</evidence>
<dbReference type="EMBL" id="JAEFCI010008302">
    <property type="protein sequence ID" value="KAG5458556.1"/>
    <property type="molecule type" value="Genomic_DNA"/>
</dbReference>
<accession>A0A8H8DHM7</accession>
<organism evidence="3 4">
    <name type="scientific">Olpidium bornovanus</name>
    <dbReference type="NCBI Taxonomy" id="278681"/>
    <lineage>
        <taxon>Eukaryota</taxon>
        <taxon>Fungi</taxon>
        <taxon>Fungi incertae sedis</taxon>
        <taxon>Olpidiomycota</taxon>
        <taxon>Olpidiomycotina</taxon>
        <taxon>Olpidiomycetes</taxon>
        <taxon>Olpidiales</taxon>
        <taxon>Olpidiaceae</taxon>
        <taxon>Olpidium</taxon>
    </lineage>
</organism>
<keyword evidence="2" id="KW-0472">Membrane</keyword>
<sequence length="175" mass="17542">TGAAPSSFFSGTIFGLPKAAVFGIGAFLVLAIPAAVFFFIRRRKAAAGAAAAGGKKKQNVSIEDPMPSYKEMSSAPQSPGGPGSPAGTIGSGGGLSVPAQVAVGGGTVSQRTSSQFGAGSRMSYAHGLSSPAPPMPGPPNIEGSLGKYLVISTYTPTLDDEIVIQPGDIVEIFQE</sequence>
<protein>
    <recommendedName>
        <fullName evidence="5">SH3 domain-containing protein</fullName>
    </recommendedName>
</protein>
<reference evidence="3 4" key="1">
    <citation type="journal article" name="Sci. Rep.">
        <title>Genome-scale phylogenetic analyses confirm Olpidium as the closest living zoosporic fungus to the non-flagellated, terrestrial fungi.</title>
        <authorList>
            <person name="Chang Y."/>
            <person name="Rochon D."/>
            <person name="Sekimoto S."/>
            <person name="Wang Y."/>
            <person name="Chovatia M."/>
            <person name="Sandor L."/>
            <person name="Salamov A."/>
            <person name="Grigoriev I.V."/>
            <person name="Stajich J.E."/>
            <person name="Spatafora J.W."/>
        </authorList>
    </citation>
    <scope>NUCLEOTIDE SEQUENCE [LARGE SCALE GENOMIC DNA]</scope>
    <source>
        <strain evidence="3">S191</strain>
    </source>
</reference>
<feature type="compositionally biased region" description="Gly residues" evidence="1">
    <location>
        <begin position="80"/>
        <end position="95"/>
    </location>
</feature>
<dbReference type="AlphaFoldDB" id="A0A8H8DHM7"/>
<evidence type="ECO:0000313" key="4">
    <source>
        <dbReference type="Proteomes" id="UP000673691"/>
    </source>
</evidence>
<comment type="caution">
    <text evidence="3">The sequence shown here is derived from an EMBL/GenBank/DDBJ whole genome shotgun (WGS) entry which is preliminary data.</text>
</comment>
<feature type="region of interest" description="Disordered" evidence="1">
    <location>
        <begin position="50"/>
        <end position="98"/>
    </location>
</feature>